<feature type="domain" description="DUF7872" evidence="5">
    <location>
        <begin position="1119"/>
        <end position="1343"/>
    </location>
</feature>
<dbReference type="InterPro" id="IPR013517">
    <property type="entry name" value="FG-GAP"/>
</dbReference>
<dbReference type="PANTHER" id="PTHR30383">
    <property type="entry name" value="THIOESTERASE 1/PROTEASE 1/LYSOPHOSPHOLIPASE L1"/>
    <property type="match status" value="1"/>
</dbReference>
<dbReference type="InterPro" id="IPR051532">
    <property type="entry name" value="Ester_Hydrolysis_Enzymes"/>
</dbReference>
<feature type="region of interest" description="Disordered" evidence="2">
    <location>
        <begin position="285"/>
        <end position="305"/>
    </location>
</feature>
<feature type="region of interest" description="Disordered" evidence="2">
    <location>
        <begin position="886"/>
        <end position="921"/>
    </location>
</feature>
<dbReference type="Pfam" id="PF25278">
    <property type="entry name" value="DUF7872"/>
    <property type="match status" value="1"/>
</dbReference>
<keyword evidence="7" id="KW-1185">Reference proteome</keyword>
<keyword evidence="1 3" id="KW-0732">Signal</keyword>
<accession>A0ABR1GSM0</accession>
<evidence type="ECO:0008006" key="8">
    <source>
        <dbReference type="Google" id="ProtNLM"/>
    </source>
</evidence>
<dbReference type="Gene3D" id="2.130.10.130">
    <property type="entry name" value="Integrin alpha, N-terminal"/>
    <property type="match status" value="1"/>
</dbReference>
<evidence type="ECO:0000313" key="7">
    <source>
        <dbReference type="Proteomes" id="UP001498476"/>
    </source>
</evidence>
<evidence type="ECO:0000259" key="4">
    <source>
        <dbReference type="Pfam" id="PF13472"/>
    </source>
</evidence>
<dbReference type="SUPFAM" id="SSF69318">
    <property type="entry name" value="Integrin alpha N-terminal domain"/>
    <property type="match status" value="2"/>
</dbReference>
<protein>
    <recommendedName>
        <fullName evidence="8">SGNH hydrolase-type esterase domain-containing protein</fullName>
    </recommendedName>
</protein>
<dbReference type="InterPro" id="IPR028994">
    <property type="entry name" value="Integrin_alpha_N"/>
</dbReference>
<dbReference type="Pfam" id="PF13517">
    <property type="entry name" value="FG-GAP_3"/>
    <property type="match status" value="2"/>
</dbReference>
<dbReference type="Pfam" id="PF13472">
    <property type="entry name" value="Lipase_GDSL_2"/>
    <property type="match status" value="1"/>
</dbReference>
<dbReference type="PANTHER" id="PTHR30383:SF31">
    <property type="entry name" value="SGNH HYDROLASE-TYPE ESTERASE DOMAIN-CONTAINING PROTEIN-RELATED"/>
    <property type="match status" value="1"/>
</dbReference>
<dbReference type="Gene3D" id="3.40.50.1110">
    <property type="entry name" value="SGNH hydrolase"/>
    <property type="match status" value="1"/>
</dbReference>
<organism evidence="6 7">
    <name type="scientific">Neonectria punicea</name>
    <dbReference type="NCBI Taxonomy" id="979145"/>
    <lineage>
        <taxon>Eukaryota</taxon>
        <taxon>Fungi</taxon>
        <taxon>Dikarya</taxon>
        <taxon>Ascomycota</taxon>
        <taxon>Pezizomycotina</taxon>
        <taxon>Sordariomycetes</taxon>
        <taxon>Hypocreomycetidae</taxon>
        <taxon>Hypocreales</taxon>
        <taxon>Nectriaceae</taxon>
        <taxon>Neonectria</taxon>
    </lineage>
</organism>
<evidence type="ECO:0000313" key="6">
    <source>
        <dbReference type="EMBL" id="KAK7408371.1"/>
    </source>
</evidence>
<feature type="chain" id="PRO_5045672607" description="SGNH hydrolase-type esterase domain-containing protein" evidence="3">
    <location>
        <begin position="27"/>
        <end position="1393"/>
    </location>
</feature>
<evidence type="ECO:0000259" key="5">
    <source>
        <dbReference type="Pfam" id="PF25278"/>
    </source>
</evidence>
<proteinExistence type="predicted"/>
<dbReference type="SUPFAM" id="SSF52266">
    <property type="entry name" value="SGNH hydrolase"/>
    <property type="match status" value="1"/>
</dbReference>
<feature type="domain" description="SGNH hydrolase-type esterase" evidence="4">
    <location>
        <begin position="64"/>
        <end position="255"/>
    </location>
</feature>
<name>A0ABR1GSM0_9HYPO</name>
<dbReference type="EMBL" id="JAZAVJ010000189">
    <property type="protein sequence ID" value="KAK7408371.1"/>
    <property type="molecule type" value="Genomic_DNA"/>
</dbReference>
<reference evidence="6 7" key="1">
    <citation type="journal article" date="2025" name="Microbiol. Resour. Announc.">
        <title>Draft genome sequences for Neonectria magnoliae and Neonectria punicea, canker pathogens of Liriodendron tulipifera and Acer saccharum in West Virginia.</title>
        <authorList>
            <person name="Petronek H.M."/>
            <person name="Kasson M.T."/>
            <person name="Metheny A.M."/>
            <person name="Stauder C.M."/>
            <person name="Lovett B."/>
            <person name="Lynch S.C."/>
            <person name="Garnas J.R."/>
            <person name="Kasson L.R."/>
            <person name="Stajich J.E."/>
        </authorList>
    </citation>
    <scope>NUCLEOTIDE SEQUENCE [LARGE SCALE GENOMIC DNA]</scope>
    <source>
        <strain evidence="6 7">NRRL 64653</strain>
    </source>
</reference>
<gene>
    <name evidence="6" type="ORF">QQX98_009467</name>
</gene>
<sequence>MHLVSEGLRALRLGVLVLFLIQAATAFPLEVNETSEHDELPVYKHSLDKRADARDFYLRIMPVGASIVKGWPIKESDPTGNGFRKLVRDQLRFDGWKVNMVGSQNHGSMADNDVEAIEGERIDQVHARVKTSVPIWQPNLYLINAGTNDAVQRRVEGSGERMKAMIETIFADTPDATVILSTLIQSADRRNDDNSEVQPDVLEVNKQLRSLAAEEMGKNETNPRHKVYLAEMQDGFITYPGDYKDPTHPNAEGYRKMAAVWMHAINKVNDLGWLKAPNGGVKFPDGESHSTCRKTPGSGGTNPHGAGVEILFAGDSTIRNDGPYTHQSKSRGKYWSGDARVVYDIFWAQLVDFGAPREEALDELIMVNEDTDDMKVFVNRGDGRYDSGVTFSVGHHCITRGIHWGDVNGDGLDDYICIAPDGTPFVAINTSGRGQVKPSFGAFFKWRNPISGYGQDRVRLGDIDGDGRLDYCVMHDNADIFCYRNGGLGNGAAYWQDMGQGGPVFTGKGMGDMRGVRFVDINGDGRSDWVWIGTKGETTIYINKRGEGTGMVPYWEKAASSHPGMGEDTGETRRQVQFGRIYGNGFRDYSWFKKSECKPICKGEIFTWENMIKANNGNGGRWQKGDGANWGDMTGSGFDDYVWISAFGQVNVFPNKKKRADFDWYKTNAWGAVHKFETGFSRRALHIGDWDGDGKADIIGVDRNSGMLTVWYSKWDGTNFNFEKQVQTATAGRCEIGWGVLYHDTAHHFADISGNGKVDYICIHKDGSMTGTLNLNGNQLAYLGQIKYGENLDRANYQFADVNGDGLADILHVDKFTGAAKVWYNQGQARIPSENSGSAWKWERPTAAYRGTSRGPNMHYPSLTGQGRADMVEVNPNTAHGWVSFNTCEGGGGDDDDTGKDPGLPSYKPGEPGEGEDPGEHWFCDKNPGLWKPDMWNDYSMGGWLLDRTAYYSGQDRDWPDAGPSDGVPRVIAEYDYEVHDNVFNWPGPGCQSIRSNCNLNQADLKVPECREHWRRAFSLWSMRNFVLYMQAYHDSILETAVYASFDTSLLSTNFLAIDDPTMNPSAWLTIVSGMVTSFAAVLPAKGPAQPAGNALAGLLTAAAGIAAGVESSVPLDPRFDKFSELEQKLKNIITAAQKSTENYFHRLIIERPPNHDLARGTELAAILETGVMADQDFGTGETSIDQDAQKRLIRAPLLSEIWNGQDVVIVKFGRSQIYYDKNGFGGPWTYSPCFGDNNVEELQRHNACPQDDNNNYMIVRWDGAVGKMFDEKIGTAKDTLSKLDLTKEVIVKRALHIQERFGVWKPRDMDRLQQNLKDLAANNEAKPDDALWINIPVCDLTKINGPLDYGEADDYCYNTPNTDDGWTKFCMHVVIRKNCPRVQLNGQDWPLD</sequence>
<evidence type="ECO:0000256" key="2">
    <source>
        <dbReference type="SAM" id="MobiDB-lite"/>
    </source>
</evidence>
<feature type="signal peptide" evidence="3">
    <location>
        <begin position="1"/>
        <end position="26"/>
    </location>
</feature>
<dbReference type="InterPro" id="IPR057194">
    <property type="entry name" value="DUF7872"/>
</dbReference>
<dbReference type="Proteomes" id="UP001498476">
    <property type="component" value="Unassembled WGS sequence"/>
</dbReference>
<dbReference type="InterPro" id="IPR013830">
    <property type="entry name" value="SGNH_hydro"/>
</dbReference>
<dbReference type="CDD" id="cd01833">
    <property type="entry name" value="XynB_like"/>
    <property type="match status" value="1"/>
</dbReference>
<dbReference type="InterPro" id="IPR036514">
    <property type="entry name" value="SGNH_hydro_sf"/>
</dbReference>
<evidence type="ECO:0000256" key="1">
    <source>
        <dbReference type="ARBA" id="ARBA00022729"/>
    </source>
</evidence>
<comment type="caution">
    <text evidence="6">The sequence shown here is derived from an EMBL/GenBank/DDBJ whole genome shotgun (WGS) entry which is preliminary data.</text>
</comment>
<evidence type="ECO:0000256" key="3">
    <source>
        <dbReference type="SAM" id="SignalP"/>
    </source>
</evidence>